<comment type="caution">
    <text evidence="2">The sequence shown here is derived from an EMBL/GenBank/DDBJ whole genome shotgun (WGS) entry which is preliminary data.</text>
</comment>
<reference evidence="2 3" key="1">
    <citation type="submission" date="2015-09" db="EMBL/GenBank/DDBJ databases">
        <authorList>
            <consortium name="Swine Surveillance"/>
        </authorList>
    </citation>
    <scope>NUCLEOTIDE SEQUENCE [LARGE SCALE GENOMIC DNA]</scope>
    <source>
        <strain evidence="2 3">S613</strain>
    </source>
</reference>
<evidence type="ECO:0000313" key="3">
    <source>
        <dbReference type="Proteomes" id="UP000050349"/>
    </source>
</evidence>
<dbReference type="Proteomes" id="UP000050349">
    <property type="component" value="Unassembled WGS sequence"/>
</dbReference>
<dbReference type="PATRIC" id="fig|294.162.peg.4960"/>
<feature type="compositionally biased region" description="Basic and acidic residues" evidence="1">
    <location>
        <begin position="61"/>
        <end position="75"/>
    </location>
</feature>
<protein>
    <submittedName>
        <fullName evidence="2">Uncharacterized protein</fullName>
    </submittedName>
</protein>
<dbReference type="EMBL" id="LJXB01000089">
    <property type="protein sequence ID" value="KPU55473.1"/>
    <property type="molecule type" value="Genomic_DNA"/>
</dbReference>
<name>A0A0N8NVT2_PSEFL</name>
<dbReference type="AlphaFoldDB" id="A0A0N8NVT2"/>
<feature type="region of interest" description="Disordered" evidence="1">
    <location>
        <begin position="25"/>
        <end position="75"/>
    </location>
</feature>
<organism evidence="2 3">
    <name type="scientific">Pseudomonas fluorescens</name>
    <dbReference type="NCBI Taxonomy" id="294"/>
    <lineage>
        <taxon>Bacteria</taxon>
        <taxon>Pseudomonadati</taxon>
        <taxon>Pseudomonadota</taxon>
        <taxon>Gammaproteobacteria</taxon>
        <taxon>Pseudomonadales</taxon>
        <taxon>Pseudomonadaceae</taxon>
        <taxon>Pseudomonas</taxon>
    </lineage>
</organism>
<accession>A0A0N8NVT2</accession>
<sequence>MLHSGFHHLASPTLGAQRASLGLSRNCGPVRASIPRASDTFSRREPYNGLPLGMSSALSMKSREKGVVHSGRKDE</sequence>
<evidence type="ECO:0000313" key="2">
    <source>
        <dbReference type="EMBL" id="KPU55473.1"/>
    </source>
</evidence>
<evidence type="ECO:0000256" key="1">
    <source>
        <dbReference type="SAM" id="MobiDB-lite"/>
    </source>
</evidence>
<gene>
    <name evidence="2" type="ORF">AN403_2234</name>
</gene>
<proteinExistence type="predicted"/>